<organism evidence="2 3">
    <name type="scientific">Mola mola</name>
    <name type="common">Ocean sunfish</name>
    <name type="synonym">Tetraodon mola</name>
    <dbReference type="NCBI Taxonomy" id="94237"/>
    <lineage>
        <taxon>Eukaryota</taxon>
        <taxon>Metazoa</taxon>
        <taxon>Chordata</taxon>
        <taxon>Craniata</taxon>
        <taxon>Vertebrata</taxon>
        <taxon>Euteleostomi</taxon>
        <taxon>Actinopterygii</taxon>
        <taxon>Neopterygii</taxon>
        <taxon>Teleostei</taxon>
        <taxon>Neoteleostei</taxon>
        <taxon>Acanthomorphata</taxon>
        <taxon>Eupercaria</taxon>
        <taxon>Tetraodontiformes</taxon>
        <taxon>Molidae</taxon>
        <taxon>Mola</taxon>
    </lineage>
</organism>
<reference evidence="2" key="2">
    <citation type="submission" date="2025-09" db="UniProtKB">
        <authorList>
            <consortium name="Ensembl"/>
        </authorList>
    </citation>
    <scope>IDENTIFICATION</scope>
</reference>
<accession>A0A3Q3VJE9</accession>
<dbReference type="Ensembl" id="ENSMMOT00000000999.1">
    <property type="protein sequence ID" value="ENSMMOP00000000976.1"/>
    <property type="gene ID" value="ENSMMOG00000000835.1"/>
</dbReference>
<evidence type="ECO:0000313" key="2">
    <source>
        <dbReference type="Ensembl" id="ENSMMOP00000000976.1"/>
    </source>
</evidence>
<name>A0A3Q3VJE9_MOLML</name>
<dbReference type="AlphaFoldDB" id="A0A3Q3VJE9"/>
<reference evidence="2" key="1">
    <citation type="submission" date="2025-08" db="UniProtKB">
        <authorList>
            <consortium name="Ensembl"/>
        </authorList>
    </citation>
    <scope>IDENTIFICATION</scope>
</reference>
<evidence type="ECO:0000313" key="3">
    <source>
        <dbReference type="Proteomes" id="UP000261620"/>
    </source>
</evidence>
<feature type="region of interest" description="Disordered" evidence="1">
    <location>
        <begin position="1"/>
        <end position="81"/>
    </location>
</feature>
<dbReference type="STRING" id="94237.ENSMMOP00000000976"/>
<dbReference type="Proteomes" id="UP000261620">
    <property type="component" value="Unplaced"/>
</dbReference>
<protein>
    <submittedName>
        <fullName evidence="2">Uncharacterized protein</fullName>
    </submittedName>
</protein>
<proteinExistence type="predicted"/>
<feature type="compositionally biased region" description="Acidic residues" evidence="1">
    <location>
        <begin position="31"/>
        <end position="50"/>
    </location>
</feature>
<keyword evidence="3" id="KW-1185">Reference proteome</keyword>
<sequence>MDIPGCPSQNPQSPEEEEEKSLSERELLNSPDEEDRFNSDSEIDGEDGEEGYSVYGSKTSKKTDGAQVDEEEEEDGRMRAVERRRATALNELKDDSVSVSRELDEHELDYDEEVPEVPRYDKYIGKIKLHWPEALFSDFLSVLVLVNVIS</sequence>
<evidence type="ECO:0000256" key="1">
    <source>
        <dbReference type="SAM" id="MobiDB-lite"/>
    </source>
</evidence>
<dbReference type="OMA" id="CGEHAEG"/>